<name>X1JXU1_9ZZZZ</name>
<dbReference type="NCBIfam" id="TIGR00585">
    <property type="entry name" value="mutl"/>
    <property type="match status" value="1"/>
</dbReference>
<evidence type="ECO:0000256" key="3">
    <source>
        <dbReference type="ARBA" id="ARBA00023204"/>
    </source>
</evidence>
<proteinExistence type="inferred from homology"/>
<keyword evidence="3" id="KW-0234">DNA repair</keyword>
<dbReference type="GO" id="GO:0016887">
    <property type="term" value="F:ATP hydrolysis activity"/>
    <property type="evidence" value="ECO:0007669"/>
    <property type="project" value="InterPro"/>
</dbReference>
<gene>
    <name evidence="4" type="ORF">S03H2_56203</name>
</gene>
<dbReference type="PANTHER" id="PTHR10073:SF12">
    <property type="entry name" value="DNA MISMATCH REPAIR PROTEIN MLH1"/>
    <property type="match status" value="1"/>
</dbReference>
<evidence type="ECO:0000313" key="4">
    <source>
        <dbReference type="EMBL" id="GAH86220.1"/>
    </source>
</evidence>
<evidence type="ECO:0008006" key="5">
    <source>
        <dbReference type="Google" id="ProtNLM"/>
    </source>
</evidence>
<dbReference type="GO" id="GO:0032300">
    <property type="term" value="C:mismatch repair complex"/>
    <property type="evidence" value="ECO:0007669"/>
    <property type="project" value="InterPro"/>
</dbReference>
<dbReference type="InterPro" id="IPR036890">
    <property type="entry name" value="HATPase_C_sf"/>
</dbReference>
<protein>
    <recommendedName>
        <fullName evidence="5">DNA mismatch repair protein S5 domain-containing protein</fullName>
    </recommendedName>
</protein>
<dbReference type="GO" id="GO:0006298">
    <property type="term" value="P:mismatch repair"/>
    <property type="evidence" value="ECO:0007669"/>
    <property type="project" value="InterPro"/>
</dbReference>
<dbReference type="EMBL" id="BARU01035944">
    <property type="protein sequence ID" value="GAH86220.1"/>
    <property type="molecule type" value="Genomic_DNA"/>
</dbReference>
<dbReference type="GO" id="GO:0030983">
    <property type="term" value="F:mismatched DNA binding"/>
    <property type="evidence" value="ECO:0007669"/>
    <property type="project" value="InterPro"/>
</dbReference>
<comment type="similarity">
    <text evidence="1">Belongs to the DNA mismatch repair MutL/HexB family.</text>
</comment>
<reference evidence="4" key="1">
    <citation type="journal article" date="2014" name="Front. Microbiol.">
        <title>High frequency of phylogenetically diverse reductive dehalogenase-homologous genes in deep subseafloor sedimentary metagenomes.</title>
        <authorList>
            <person name="Kawai M."/>
            <person name="Futagami T."/>
            <person name="Toyoda A."/>
            <person name="Takaki Y."/>
            <person name="Nishi S."/>
            <person name="Hori S."/>
            <person name="Arai W."/>
            <person name="Tsubouchi T."/>
            <person name="Morono Y."/>
            <person name="Uchiyama I."/>
            <person name="Ito T."/>
            <person name="Fujiyama A."/>
            <person name="Inagaki F."/>
            <person name="Takami H."/>
        </authorList>
    </citation>
    <scope>NUCLEOTIDE SEQUENCE</scope>
    <source>
        <strain evidence="4">Expedition CK06-06</strain>
    </source>
</reference>
<dbReference type="InterPro" id="IPR014762">
    <property type="entry name" value="DNA_mismatch_repair_CS"/>
</dbReference>
<dbReference type="SUPFAM" id="SSF55874">
    <property type="entry name" value="ATPase domain of HSP90 chaperone/DNA topoisomerase II/histidine kinase"/>
    <property type="match status" value="1"/>
</dbReference>
<organism evidence="4">
    <name type="scientific">marine sediment metagenome</name>
    <dbReference type="NCBI Taxonomy" id="412755"/>
    <lineage>
        <taxon>unclassified sequences</taxon>
        <taxon>metagenomes</taxon>
        <taxon>ecological metagenomes</taxon>
    </lineage>
</organism>
<feature type="non-terminal residue" evidence="4">
    <location>
        <position position="215"/>
    </location>
</feature>
<evidence type="ECO:0000256" key="2">
    <source>
        <dbReference type="ARBA" id="ARBA00022763"/>
    </source>
</evidence>
<dbReference type="AlphaFoldDB" id="X1JXU1"/>
<dbReference type="PANTHER" id="PTHR10073">
    <property type="entry name" value="DNA MISMATCH REPAIR PROTEIN MLH, PMS, MUTL"/>
    <property type="match status" value="1"/>
</dbReference>
<dbReference type="GO" id="GO:0140664">
    <property type="term" value="F:ATP-dependent DNA damage sensor activity"/>
    <property type="evidence" value="ECO:0007669"/>
    <property type="project" value="InterPro"/>
</dbReference>
<accession>X1JXU1</accession>
<keyword evidence="2" id="KW-0227">DNA damage</keyword>
<dbReference type="PROSITE" id="PS00058">
    <property type="entry name" value="DNA_MISMATCH_REPAIR_1"/>
    <property type="match status" value="1"/>
</dbReference>
<dbReference type="InterPro" id="IPR038973">
    <property type="entry name" value="MutL/Mlh/Pms-like"/>
</dbReference>
<dbReference type="FunFam" id="3.30.565.10:FF:000003">
    <property type="entry name" value="DNA mismatch repair endonuclease MutL"/>
    <property type="match status" value="1"/>
</dbReference>
<dbReference type="Gene3D" id="3.30.565.10">
    <property type="entry name" value="Histidine kinase-like ATPase, C-terminal domain"/>
    <property type="match status" value="1"/>
</dbReference>
<dbReference type="GO" id="GO:0005524">
    <property type="term" value="F:ATP binding"/>
    <property type="evidence" value="ECO:0007669"/>
    <property type="project" value="InterPro"/>
</dbReference>
<dbReference type="InterPro" id="IPR002099">
    <property type="entry name" value="MutL/Mlh/PMS"/>
</dbReference>
<dbReference type="CDD" id="cd16926">
    <property type="entry name" value="HATPase_MutL-MLH-PMS-like"/>
    <property type="match status" value="1"/>
</dbReference>
<dbReference type="Pfam" id="PF13589">
    <property type="entry name" value="HATPase_c_3"/>
    <property type="match status" value="1"/>
</dbReference>
<sequence length="215" mass="23024">MAKVRKLDEATIALIAAGEVVEGPWSVVKELTENSLDAGAGRVDVSVDGGGFKEIKVTDDGCGMGEEDLALAFERYATSKVARPEDLDAVATLGFRGEALPAIAAVSRVTVYTRAEDEPTGLKAEVAAGTVDVSREGAPPGTTVIVRDLFYNVPVRRKFAGRPASEWRRAAEAFKRLALARLAPAFSLTKDRRLQYTTSADATARQRVGEVLGWE</sequence>
<evidence type="ECO:0000256" key="1">
    <source>
        <dbReference type="ARBA" id="ARBA00006082"/>
    </source>
</evidence>
<comment type="caution">
    <text evidence="4">The sequence shown here is derived from an EMBL/GenBank/DDBJ whole genome shotgun (WGS) entry which is preliminary data.</text>
</comment>